<dbReference type="InterPro" id="IPR006683">
    <property type="entry name" value="Thioestr_dom"/>
</dbReference>
<dbReference type="SUPFAM" id="SSF54637">
    <property type="entry name" value="Thioesterase/thiol ester dehydrase-isomerase"/>
    <property type="match status" value="1"/>
</dbReference>
<gene>
    <name evidence="3" type="ORF">SAMN05421749_101309</name>
</gene>
<evidence type="ECO:0000256" key="1">
    <source>
        <dbReference type="ARBA" id="ARBA00022801"/>
    </source>
</evidence>
<dbReference type="Proteomes" id="UP000242317">
    <property type="component" value="Unassembled WGS sequence"/>
</dbReference>
<dbReference type="GO" id="GO:0016289">
    <property type="term" value="F:acyl-CoA hydrolase activity"/>
    <property type="evidence" value="ECO:0007669"/>
    <property type="project" value="UniProtKB-ARBA"/>
</dbReference>
<feature type="domain" description="Thioesterase" evidence="2">
    <location>
        <begin position="69"/>
        <end position="155"/>
    </location>
</feature>
<dbReference type="EMBL" id="FMYK01000001">
    <property type="protein sequence ID" value="SDB84488.1"/>
    <property type="molecule type" value="Genomic_DNA"/>
</dbReference>
<evidence type="ECO:0000313" key="3">
    <source>
        <dbReference type="EMBL" id="SDB84488.1"/>
    </source>
</evidence>
<protein>
    <submittedName>
        <fullName evidence="3">Uncharacterized domain 1-containing protein</fullName>
    </submittedName>
</protein>
<dbReference type="NCBIfam" id="TIGR00369">
    <property type="entry name" value="unchar_dom_1"/>
    <property type="match status" value="1"/>
</dbReference>
<name>A0A1G6GRA8_9GAMM</name>
<accession>A0A1G6GRA8</accession>
<proteinExistence type="predicted"/>
<evidence type="ECO:0000259" key="2">
    <source>
        <dbReference type="Pfam" id="PF03061"/>
    </source>
</evidence>
<dbReference type="InterPro" id="IPR029069">
    <property type="entry name" value="HotDog_dom_sf"/>
</dbReference>
<dbReference type="OrthoDB" id="9813158at2"/>
<reference evidence="4" key="1">
    <citation type="submission" date="2016-09" db="EMBL/GenBank/DDBJ databases">
        <authorList>
            <person name="Varghese N."/>
            <person name="Submissions S."/>
        </authorList>
    </citation>
    <scope>NUCLEOTIDE SEQUENCE [LARGE SCALE GENOMIC DNA]</scope>
    <source>
        <strain evidence="4">ANC 3699</strain>
    </source>
</reference>
<dbReference type="NCBIfam" id="NF008675">
    <property type="entry name" value="PRK11688.1"/>
    <property type="match status" value="1"/>
</dbReference>
<sequence length="166" mass="18668">MLNNQQQEWTGHITAENQNDFPMILEQLCIAFTRSPFYTHNHLKMRVVDDQIEGYVEMAPHLIGNVQFQILHGGVTATILDSMGGIVAMSELYRCSTPETFAETTKKVGKLATLDLRVDYLAPGRGQYFVAKAQVVRLGRKSCVMRMDLHNDQGTHIATGIGSYMY</sequence>
<keyword evidence="4" id="KW-1185">Reference proteome</keyword>
<dbReference type="AlphaFoldDB" id="A0A1G6GRA8"/>
<dbReference type="InterPro" id="IPR003736">
    <property type="entry name" value="PAAI_dom"/>
</dbReference>
<organism evidence="3 4">
    <name type="scientific">Acinetobacter marinus</name>
    <dbReference type="NCBI Taxonomy" id="281375"/>
    <lineage>
        <taxon>Bacteria</taxon>
        <taxon>Pseudomonadati</taxon>
        <taxon>Pseudomonadota</taxon>
        <taxon>Gammaproteobacteria</taxon>
        <taxon>Moraxellales</taxon>
        <taxon>Moraxellaceae</taxon>
        <taxon>Acinetobacter</taxon>
    </lineage>
</organism>
<dbReference type="Pfam" id="PF03061">
    <property type="entry name" value="4HBT"/>
    <property type="match status" value="1"/>
</dbReference>
<dbReference type="Gene3D" id="3.10.129.10">
    <property type="entry name" value="Hotdog Thioesterase"/>
    <property type="match status" value="1"/>
</dbReference>
<evidence type="ECO:0000313" key="4">
    <source>
        <dbReference type="Proteomes" id="UP000242317"/>
    </source>
</evidence>
<keyword evidence="1" id="KW-0378">Hydrolase</keyword>
<dbReference type="CDD" id="cd03443">
    <property type="entry name" value="PaaI_thioesterase"/>
    <property type="match status" value="1"/>
</dbReference>